<gene>
    <name evidence="9" type="ORF">SAMN05421665_2866</name>
</gene>
<reference evidence="10" key="1">
    <citation type="submission" date="2017-01" db="EMBL/GenBank/DDBJ databases">
        <authorList>
            <person name="Varghese N."/>
            <person name="Submissions S."/>
        </authorList>
    </citation>
    <scope>NUCLEOTIDE SEQUENCE [LARGE SCALE GENOMIC DNA]</scope>
    <source>
        <strain evidence="10">DSM 29591</strain>
    </source>
</reference>
<dbReference type="GO" id="GO:0005198">
    <property type="term" value="F:structural molecule activity"/>
    <property type="evidence" value="ECO:0007669"/>
    <property type="project" value="InterPro"/>
</dbReference>
<sequence>MSMSSALNNAVTGLTTNARMAEVVSSNLSNVMTDGYGRRSVELSSVQVGGRGGGVRIDAINRFVDAGLLADRRLADASLSGQDRSATMVVRLEQAIGGPDDAAGLGARLAEFERALISASSDPASETRLASVVSRLQDVADTLQSNTKSIQSLRQEADGSIARDIDVLNAALKQVATLNADILRIKGSGDDPSALLDARQRAVDQIAKIVPIREIPRDNGTIALQTTRGTPLLESRPVEFGFQRTPTITADMTLAGGALGVITIDGDIVDAATGIGRLDGGSLGAAFALRDKTLVESQESLDLIAADLIARFQDTANDPSLTAGDLGLLTDEGGGLDLADLPGLAGRIALNPLIAPANGGNAALLRDGLNAAVPGPSGDATQLNRWIAALGAPRADVPGTAAQSASGRIASFVSEVGSTRLLAQEQLSFTSARWETLRETELADGVDTDVELQTLLQIEQAYAANAKVIQTVDFMMQRLMEL</sequence>
<dbReference type="GO" id="GO:0044780">
    <property type="term" value="P:bacterial-type flagellum assembly"/>
    <property type="evidence" value="ECO:0007669"/>
    <property type="project" value="InterPro"/>
</dbReference>
<feature type="domain" description="Flagellar basal-body/hook protein C-terminal" evidence="7">
    <location>
        <begin position="445"/>
        <end position="482"/>
    </location>
</feature>
<evidence type="ECO:0000256" key="6">
    <source>
        <dbReference type="ARBA" id="ARBA00023143"/>
    </source>
</evidence>
<name>A0A1R3XDP6_9RHOB</name>
<evidence type="ECO:0000256" key="5">
    <source>
        <dbReference type="ARBA" id="ARBA00022525"/>
    </source>
</evidence>
<evidence type="ECO:0000313" key="9">
    <source>
        <dbReference type="EMBL" id="SIT89073.1"/>
    </source>
</evidence>
<dbReference type="InterPro" id="IPR002371">
    <property type="entry name" value="FlgK"/>
</dbReference>
<keyword evidence="10" id="KW-1185">Reference proteome</keyword>
<dbReference type="Proteomes" id="UP000186997">
    <property type="component" value="Unassembled WGS sequence"/>
</dbReference>
<dbReference type="EMBL" id="FTPR01000002">
    <property type="protein sequence ID" value="SIT89073.1"/>
    <property type="molecule type" value="Genomic_DNA"/>
</dbReference>
<keyword evidence="9" id="KW-0282">Flagellum</keyword>
<dbReference type="InterPro" id="IPR010930">
    <property type="entry name" value="Flg_bb/hook_C_dom"/>
</dbReference>
<protein>
    <recommendedName>
        <fullName evidence="4">Flagellar hook-associated protein 1</fullName>
    </recommendedName>
</protein>
<evidence type="ECO:0000256" key="2">
    <source>
        <dbReference type="ARBA" id="ARBA00004613"/>
    </source>
</evidence>
<dbReference type="PANTHER" id="PTHR30033">
    <property type="entry name" value="FLAGELLAR HOOK-ASSOCIATED PROTEIN 1"/>
    <property type="match status" value="1"/>
</dbReference>
<keyword evidence="5" id="KW-0964">Secreted</keyword>
<keyword evidence="6" id="KW-0975">Bacterial flagellum</keyword>
<dbReference type="SUPFAM" id="SSF64518">
    <property type="entry name" value="Phase 1 flagellin"/>
    <property type="match status" value="1"/>
</dbReference>
<dbReference type="GO" id="GO:0005576">
    <property type="term" value="C:extracellular region"/>
    <property type="evidence" value="ECO:0007669"/>
    <property type="project" value="UniProtKB-SubCell"/>
</dbReference>
<dbReference type="GO" id="GO:0009424">
    <property type="term" value="C:bacterial-type flagellum hook"/>
    <property type="evidence" value="ECO:0007669"/>
    <property type="project" value="InterPro"/>
</dbReference>
<evidence type="ECO:0000256" key="1">
    <source>
        <dbReference type="ARBA" id="ARBA00004365"/>
    </source>
</evidence>
<evidence type="ECO:0000256" key="3">
    <source>
        <dbReference type="ARBA" id="ARBA00009677"/>
    </source>
</evidence>
<dbReference type="InterPro" id="IPR053927">
    <property type="entry name" value="FlgK_helical"/>
</dbReference>
<feature type="domain" description="Flagellar hook-associated protein FlgK helical" evidence="8">
    <location>
        <begin position="92"/>
        <end position="314"/>
    </location>
</feature>
<dbReference type="PANTHER" id="PTHR30033:SF1">
    <property type="entry name" value="FLAGELLAR HOOK-ASSOCIATED PROTEIN 1"/>
    <property type="match status" value="1"/>
</dbReference>
<keyword evidence="9" id="KW-0969">Cilium</keyword>
<evidence type="ECO:0000313" key="10">
    <source>
        <dbReference type="Proteomes" id="UP000186997"/>
    </source>
</evidence>
<dbReference type="STRING" id="287098.SAMN05421665_2866"/>
<comment type="subcellular location">
    <subcellularLocation>
        <location evidence="1">Bacterial flagellum</location>
    </subcellularLocation>
    <subcellularLocation>
        <location evidence="2">Secreted</location>
    </subcellularLocation>
</comment>
<dbReference type="AlphaFoldDB" id="A0A1R3XDP6"/>
<comment type="similarity">
    <text evidence="3">Belongs to the flagella basal body rod proteins family.</text>
</comment>
<dbReference type="Pfam" id="PF06429">
    <property type="entry name" value="Flg_bbr_C"/>
    <property type="match status" value="1"/>
</dbReference>
<dbReference type="Pfam" id="PF22638">
    <property type="entry name" value="FlgK_D1"/>
    <property type="match status" value="1"/>
</dbReference>
<evidence type="ECO:0000259" key="8">
    <source>
        <dbReference type="Pfam" id="PF22638"/>
    </source>
</evidence>
<dbReference type="NCBIfam" id="TIGR02492">
    <property type="entry name" value="flgK_ends"/>
    <property type="match status" value="1"/>
</dbReference>
<accession>A0A1R3XDP6</accession>
<proteinExistence type="inferred from homology"/>
<organism evidence="9 10">
    <name type="scientific">Yoonia rosea</name>
    <dbReference type="NCBI Taxonomy" id="287098"/>
    <lineage>
        <taxon>Bacteria</taxon>
        <taxon>Pseudomonadati</taxon>
        <taxon>Pseudomonadota</taxon>
        <taxon>Alphaproteobacteria</taxon>
        <taxon>Rhodobacterales</taxon>
        <taxon>Paracoccaceae</taxon>
        <taxon>Yoonia</taxon>
    </lineage>
</organism>
<evidence type="ECO:0000256" key="4">
    <source>
        <dbReference type="ARBA" id="ARBA00016244"/>
    </source>
</evidence>
<keyword evidence="9" id="KW-0966">Cell projection</keyword>
<evidence type="ECO:0000259" key="7">
    <source>
        <dbReference type="Pfam" id="PF06429"/>
    </source>
</evidence>